<reference evidence="5" key="3">
    <citation type="submission" date="2023-10" db="EMBL/GenBank/DDBJ databases">
        <authorList>
            <person name="Picardeau M."/>
            <person name="Thibeaux R."/>
        </authorList>
    </citation>
    <scope>NUCLEOTIDE SEQUENCE</scope>
    <source>
        <strain evidence="5">ATI7-C-A5</strain>
    </source>
</reference>
<feature type="domain" description="ATP-grasp" evidence="4">
    <location>
        <begin position="122"/>
        <end position="332"/>
    </location>
</feature>
<reference evidence="6" key="1">
    <citation type="submission" date="2017-07" db="EMBL/GenBank/DDBJ databases">
        <title>Leptospira spp. isolated from tropical soils.</title>
        <authorList>
            <person name="Thibeaux R."/>
            <person name="Iraola G."/>
            <person name="Ferres I."/>
            <person name="Bierque E."/>
            <person name="Girault D."/>
            <person name="Soupe-Gilbert M.-E."/>
            <person name="Picardeau M."/>
            <person name="Goarant C."/>
        </authorList>
    </citation>
    <scope>NUCLEOTIDE SEQUENCE [LARGE SCALE GENOMIC DNA]</scope>
    <source>
        <strain evidence="6">ATI7-C-A5</strain>
    </source>
</reference>
<comment type="caution">
    <text evidence="6">The sequence shown here is derived from an EMBL/GenBank/DDBJ whole genome shotgun (WGS) entry which is preliminary data.</text>
</comment>
<evidence type="ECO:0000313" key="7">
    <source>
        <dbReference type="Proteomes" id="UP000232122"/>
    </source>
</evidence>
<dbReference type="Pfam" id="PF07478">
    <property type="entry name" value="Dala_Dala_lig_C"/>
    <property type="match status" value="1"/>
</dbReference>
<evidence type="ECO:0000313" key="6">
    <source>
        <dbReference type="EMBL" id="PJZ92424.1"/>
    </source>
</evidence>
<keyword evidence="2 6" id="KW-0436">Ligase</keyword>
<dbReference type="InterPro" id="IPR013815">
    <property type="entry name" value="ATP_grasp_subdomain_1"/>
</dbReference>
<reference evidence="5 7" key="2">
    <citation type="journal article" date="2018" name="Microb. Genom.">
        <title>Deciphering the unexplored Leptospira diversity from soils uncovers genomic evolution to virulence.</title>
        <authorList>
            <person name="Thibeaux R."/>
            <person name="Iraola G."/>
            <person name="Ferres I."/>
            <person name="Bierque E."/>
            <person name="Girault D."/>
            <person name="Soupe-Gilbert M.E."/>
            <person name="Picardeau M."/>
            <person name="Goarant C."/>
        </authorList>
    </citation>
    <scope>NUCLEOTIDE SEQUENCE [LARGE SCALE GENOMIC DNA]</scope>
    <source>
        <strain evidence="5 7">ATI7-C-A5</strain>
    </source>
</reference>
<accession>A0A2N0BLR8</accession>
<dbReference type="PANTHER" id="PTHR23132">
    <property type="entry name" value="D-ALANINE--D-ALANINE LIGASE"/>
    <property type="match status" value="1"/>
</dbReference>
<keyword evidence="3" id="KW-0547">Nucleotide-binding</keyword>
<dbReference type="Gene3D" id="3.30.1490.20">
    <property type="entry name" value="ATP-grasp fold, A domain"/>
    <property type="match status" value="1"/>
</dbReference>
<dbReference type="AlphaFoldDB" id="A0A2N0B7A0"/>
<dbReference type="InterPro" id="IPR011761">
    <property type="entry name" value="ATP-grasp"/>
</dbReference>
<organism evidence="6">
    <name type="scientific">Leptospira ellisii</name>
    <dbReference type="NCBI Taxonomy" id="2023197"/>
    <lineage>
        <taxon>Bacteria</taxon>
        <taxon>Pseudomonadati</taxon>
        <taxon>Spirochaetota</taxon>
        <taxon>Spirochaetia</taxon>
        <taxon>Leptospirales</taxon>
        <taxon>Leptospiraceae</taxon>
        <taxon>Leptospira</taxon>
    </lineage>
</organism>
<dbReference type="GO" id="GO:0005524">
    <property type="term" value="F:ATP binding"/>
    <property type="evidence" value="ECO:0007669"/>
    <property type="project" value="UniProtKB-UniRule"/>
</dbReference>
<protein>
    <submittedName>
        <fullName evidence="6">D-alanine--D-alanine ligase</fullName>
    </submittedName>
</protein>
<accession>A0A2N0B7A0</accession>
<proteinExistence type="inferred from homology"/>
<dbReference type="GO" id="GO:0008716">
    <property type="term" value="F:D-alanine-D-alanine ligase activity"/>
    <property type="evidence" value="ECO:0007669"/>
    <property type="project" value="InterPro"/>
</dbReference>
<dbReference type="Proteomes" id="UP000232122">
    <property type="component" value="Unassembled WGS sequence"/>
</dbReference>
<gene>
    <name evidence="5" type="ORF">CH379_005740</name>
    <name evidence="6" type="ORF">CH379_13200</name>
</gene>
<dbReference type="EMBL" id="NPEF02000005">
    <property type="protein sequence ID" value="MDV6235127.1"/>
    <property type="molecule type" value="Genomic_DNA"/>
</dbReference>
<sequence>MNEGKFPSVIVYADLHEFEGEFPAFYKQEWESRRSADSILKTLSDIGELAVLSETPEDLLGKLNLYSVLPEVSKPVLFHLMEGFRSRNREALLPAVAEMFGFPHTGSDSYAQAVSLDKNLTRMVAASVGIPVADAALIRSRSGSELPEGWEFPGFLKPNGEGSSLGIGERSVLGSKAEFDSGIDSLPEEYFPLLLERYLSGTEYTISVIGSVREGYRVSKAGRLVLREDLKTEEVYGEKTKSKEGMPETLVFDCPPFLEIFLKERSVLLCEELGSSGPARLDWKCDDVGDPFFLEINLTPGLSPFYSTFPICYRQSLGDEKTLFQEIVRIARSEFESSRFLYSKRKRNPILFPK</sequence>
<dbReference type="Gene3D" id="3.30.470.20">
    <property type="entry name" value="ATP-grasp fold, B domain"/>
    <property type="match status" value="1"/>
</dbReference>
<comment type="similarity">
    <text evidence="1">Belongs to the D-alanine--D-alanine ligase family.</text>
</comment>
<dbReference type="SUPFAM" id="SSF56059">
    <property type="entry name" value="Glutathione synthetase ATP-binding domain-like"/>
    <property type="match status" value="1"/>
</dbReference>
<evidence type="ECO:0000256" key="3">
    <source>
        <dbReference type="PROSITE-ProRule" id="PRU00409"/>
    </source>
</evidence>
<dbReference type="PANTHER" id="PTHR23132:SF23">
    <property type="entry name" value="D-ALANINE--D-ALANINE LIGASE B"/>
    <property type="match status" value="1"/>
</dbReference>
<name>A0A2N0B7A0_9LEPT</name>
<keyword evidence="7" id="KW-1185">Reference proteome</keyword>
<keyword evidence="3" id="KW-0067">ATP-binding</keyword>
<dbReference type="EMBL" id="NPEF01000137">
    <property type="protein sequence ID" value="PJZ92424.1"/>
    <property type="molecule type" value="Genomic_DNA"/>
</dbReference>
<evidence type="ECO:0000256" key="1">
    <source>
        <dbReference type="ARBA" id="ARBA00010871"/>
    </source>
</evidence>
<dbReference type="PROSITE" id="PS50975">
    <property type="entry name" value="ATP_GRASP"/>
    <property type="match status" value="1"/>
</dbReference>
<dbReference type="OrthoDB" id="9813261at2"/>
<dbReference type="RefSeq" id="WP_100746607.1">
    <property type="nucleotide sequence ID" value="NZ_NPEF02000005.1"/>
</dbReference>
<dbReference type="GO" id="GO:0046872">
    <property type="term" value="F:metal ion binding"/>
    <property type="evidence" value="ECO:0007669"/>
    <property type="project" value="InterPro"/>
</dbReference>
<evidence type="ECO:0000313" key="5">
    <source>
        <dbReference type="EMBL" id="MDV6235127.1"/>
    </source>
</evidence>
<dbReference type="InterPro" id="IPR011095">
    <property type="entry name" value="Dala_Dala_lig_C"/>
</dbReference>
<evidence type="ECO:0000259" key="4">
    <source>
        <dbReference type="PROSITE" id="PS50975"/>
    </source>
</evidence>
<evidence type="ECO:0000256" key="2">
    <source>
        <dbReference type="ARBA" id="ARBA00022598"/>
    </source>
</evidence>